<evidence type="ECO:0000313" key="8">
    <source>
        <dbReference type="EMBL" id="HIZ17794.1"/>
    </source>
</evidence>
<feature type="binding site" evidence="7">
    <location>
        <begin position="225"/>
        <end position="226"/>
    </location>
    <ligand>
        <name>substrate</name>
    </ligand>
</feature>
<dbReference type="InterPro" id="IPR015942">
    <property type="entry name" value="Asp/Glu/hydantoin_racemase"/>
</dbReference>
<dbReference type="AlphaFoldDB" id="A0A9D2DJ99"/>
<comment type="pathway">
    <text evidence="7">Cell wall biogenesis; peptidoglycan biosynthesis.</text>
</comment>
<comment type="caution">
    <text evidence="8">The sequence shown here is derived from an EMBL/GenBank/DDBJ whole genome shotgun (WGS) entry which is preliminary data.</text>
</comment>
<comment type="function">
    <text evidence="7">Provides the (R)-glutamate required for cell wall biosynthesis.</text>
</comment>
<feature type="active site" description="Proton donor/acceptor" evidence="7">
    <location>
        <position position="114"/>
    </location>
</feature>
<dbReference type="GO" id="GO:0009252">
    <property type="term" value="P:peptidoglycan biosynthetic process"/>
    <property type="evidence" value="ECO:0007669"/>
    <property type="project" value="UniProtKB-UniRule"/>
</dbReference>
<dbReference type="Proteomes" id="UP000824029">
    <property type="component" value="Unassembled WGS sequence"/>
</dbReference>
<sequence>MCVDIPWQPDTCEWRDWAGERLLLAHGVCSCDEGKVIGLAGRRDGFVGVFDSGVGGISVLRSLVEELPHEDFRFFGDSANAPYGEKTEGQVLELSCGIVKRFVDEGAKAIVIACNTATSVAAPTLRAAYPDVPIVGIEPALKPAARALPHGRILVMATEVTLRLEKYHELVRAWGGECEVVPVPCPGLAARIEHGDLDAPDVLEMLGRYVGAHAGHVDGVVLGCTHYPFVRRQIAEVLGPDVRFFDGGAGTARQLGARLADTGLLADRDRSGRVEFASSLDTPEELALYERFFSLSC</sequence>
<dbReference type="GO" id="GO:0008360">
    <property type="term" value="P:regulation of cell shape"/>
    <property type="evidence" value="ECO:0007669"/>
    <property type="project" value="UniProtKB-KW"/>
</dbReference>
<feature type="active site" description="Proton donor/acceptor" evidence="7">
    <location>
        <position position="224"/>
    </location>
</feature>
<dbReference type="HAMAP" id="MF_00258">
    <property type="entry name" value="Glu_racemase"/>
    <property type="match status" value="1"/>
</dbReference>
<dbReference type="InterPro" id="IPR001920">
    <property type="entry name" value="Asp/Glu_race"/>
</dbReference>
<evidence type="ECO:0000256" key="1">
    <source>
        <dbReference type="ARBA" id="ARBA00001602"/>
    </source>
</evidence>
<comment type="catalytic activity">
    <reaction evidence="1 7">
        <text>L-glutamate = D-glutamate</text>
        <dbReference type="Rhea" id="RHEA:12813"/>
        <dbReference type="ChEBI" id="CHEBI:29985"/>
        <dbReference type="ChEBI" id="CHEBI:29986"/>
        <dbReference type="EC" id="5.1.1.3"/>
    </reaction>
</comment>
<protein>
    <recommendedName>
        <fullName evidence="2 7">Glutamate racemase</fullName>
        <ecNumber evidence="2 7">5.1.1.3</ecNumber>
    </recommendedName>
</protein>
<evidence type="ECO:0000256" key="4">
    <source>
        <dbReference type="ARBA" id="ARBA00022984"/>
    </source>
</evidence>
<evidence type="ECO:0000256" key="6">
    <source>
        <dbReference type="ARBA" id="ARBA00023316"/>
    </source>
</evidence>
<dbReference type="PANTHER" id="PTHR21198">
    <property type="entry name" value="GLUTAMATE RACEMASE"/>
    <property type="match status" value="1"/>
</dbReference>
<feature type="binding site" evidence="7">
    <location>
        <begin position="115"/>
        <end position="116"/>
    </location>
    <ligand>
        <name>substrate</name>
    </ligand>
</feature>
<evidence type="ECO:0000256" key="7">
    <source>
        <dbReference type="HAMAP-Rule" id="MF_00258"/>
    </source>
</evidence>
<reference evidence="8" key="2">
    <citation type="submission" date="2021-04" db="EMBL/GenBank/DDBJ databases">
        <authorList>
            <person name="Gilroy R."/>
        </authorList>
    </citation>
    <scope>NUCLEOTIDE SEQUENCE</scope>
    <source>
        <strain evidence="8">ChiHecolR3B27-1887</strain>
    </source>
</reference>
<organism evidence="8 9">
    <name type="scientific">Candidatus Olsenella stercoravium</name>
    <dbReference type="NCBI Taxonomy" id="2838713"/>
    <lineage>
        <taxon>Bacteria</taxon>
        <taxon>Bacillati</taxon>
        <taxon>Actinomycetota</taxon>
        <taxon>Coriobacteriia</taxon>
        <taxon>Coriobacteriales</taxon>
        <taxon>Atopobiaceae</taxon>
        <taxon>Olsenella</taxon>
    </lineage>
</organism>
<dbReference type="Pfam" id="PF01177">
    <property type="entry name" value="Asp_Glu_race"/>
    <property type="match status" value="1"/>
</dbReference>
<dbReference type="GO" id="GO:0008881">
    <property type="term" value="F:glutamate racemase activity"/>
    <property type="evidence" value="ECO:0007669"/>
    <property type="project" value="UniProtKB-UniRule"/>
</dbReference>
<name>A0A9D2DJ99_9ACTN</name>
<dbReference type="EMBL" id="DXBZ01000035">
    <property type="protein sequence ID" value="HIZ17794.1"/>
    <property type="molecule type" value="Genomic_DNA"/>
</dbReference>
<dbReference type="NCBIfam" id="TIGR00067">
    <property type="entry name" value="glut_race"/>
    <property type="match status" value="1"/>
</dbReference>
<keyword evidence="6 7" id="KW-0961">Cell wall biogenesis/degradation</keyword>
<feature type="binding site" evidence="7">
    <location>
        <begin position="83"/>
        <end position="84"/>
    </location>
    <ligand>
        <name>substrate</name>
    </ligand>
</feature>
<evidence type="ECO:0000256" key="5">
    <source>
        <dbReference type="ARBA" id="ARBA00023235"/>
    </source>
</evidence>
<proteinExistence type="inferred from homology"/>
<dbReference type="PROSITE" id="PS00923">
    <property type="entry name" value="ASP_GLU_RACEMASE_1"/>
    <property type="match status" value="1"/>
</dbReference>
<dbReference type="InterPro" id="IPR033134">
    <property type="entry name" value="Asp/Glu_racemase_AS_2"/>
</dbReference>
<evidence type="ECO:0000256" key="2">
    <source>
        <dbReference type="ARBA" id="ARBA00013090"/>
    </source>
</evidence>
<evidence type="ECO:0000313" key="9">
    <source>
        <dbReference type="Proteomes" id="UP000824029"/>
    </source>
</evidence>
<dbReference type="EC" id="5.1.1.3" evidence="2 7"/>
<dbReference type="InterPro" id="IPR004391">
    <property type="entry name" value="Glu_race"/>
</dbReference>
<reference evidence="8" key="1">
    <citation type="journal article" date="2021" name="PeerJ">
        <title>Extensive microbial diversity within the chicken gut microbiome revealed by metagenomics and culture.</title>
        <authorList>
            <person name="Gilroy R."/>
            <person name="Ravi A."/>
            <person name="Getino M."/>
            <person name="Pursley I."/>
            <person name="Horton D.L."/>
            <person name="Alikhan N.F."/>
            <person name="Baker D."/>
            <person name="Gharbi K."/>
            <person name="Hall N."/>
            <person name="Watson M."/>
            <person name="Adriaenssens E.M."/>
            <person name="Foster-Nyarko E."/>
            <person name="Jarju S."/>
            <person name="Secka A."/>
            <person name="Antonio M."/>
            <person name="Oren A."/>
            <person name="Chaudhuri R.R."/>
            <person name="La Ragione R."/>
            <person name="Hildebrand F."/>
            <person name="Pallen M.J."/>
        </authorList>
    </citation>
    <scope>NUCLEOTIDE SEQUENCE</scope>
    <source>
        <strain evidence="8">ChiHecolR3B27-1887</strain>
    </source>
</reference>
<dbReference type="Gene3D" id="3.40.50.1860">
    <property type="match status" value="2"/>
</dbReference>
<feature type="binding site" evidence="7">
    <location>
        <begin position="51"/>
        <end position="52"/>
    </location>
    <ligand>
        <name>substrate</name>
    </ligand>
</feature>
<dbReference type="PROSITE" id="PS00924">
    <property type="entry name" value="ASP_GLU_RACEMASE_2"/>
    <property type="match status" value="1"/>
</dbReference>
<evidence type="ECO:0000256" key="3">
    <source>
        <dbReference type="ARBA" id="ARBA00022960"/>
    </source>
</evidence>
<comment type="similarity">
    <text evidence="7">Belongs to the aspartate/glutamate racemases family.</text>
</comment>
<keyword evidence="4 7" id="KW-0573">Peptidoglycan synthesis</keyword>
<dbReference type="SUPFAM" id="SSF53681">
    <property type="entry name" value="Aspartate/glutamate racemase"/>
    <property type="match status" value="2"/>
</dbReference>
<keyword evidence="5 7" id="KW-0413">Isomerase</keyword>
<dbReference type="PANTHER" id="PTHR21198:SF3">
    <property type="entry name" value="GLUTAMATE RACEMASE"/>
    <property type="match status" value="1"/>
</dbReference>
<dbReference type="InterPro" id="IPR018187">
    <property type="entry name" value="Asp/Glu_racemase_AS_1"/>
</dbReference>
<keyword evidence="3 7" id="KW-0133">Cell shape</keyword>
<accession>A0A9D2DJ99</accession>
<gene>
    <name evidence="7 8" type="primary">murI</name>
    <name evidence="8" type="ORF">IAA22_01610</name>
</gene>
<dbReference type="GO" id="GO:0071555">
    <property type="term" value="P:cell wall organization"/>
    <property type="evidence" value="ECO:0007669"/>
    <property type="project" value="UniProtKB-KW"/>
</dbReference>